<proteinExistence type="predicted"/>
<comment type="caution">
    <text evidence="1">The sequence shown here is derived from an EMBL/GenBank/DDBJ whole genome shotgun (WGS) entry which is preliminary data.</text>
</comment>
<evidence type="ECO:0000313" key="1">
    <source>
        <dbReference type="EMBL" id="MBE9023327.1"/>
    </source>
</evidence>
<evidence type="ECO:0000313" key="2">
    <source>
        <dbReference type="Proteomes" id="UP000622533"/>
    </source>
</evidence>
<keyword evidence="2" id="KW-1185">Reference proteome</keyword>
<protein>
    <submittedName>
        <fullName evidence="1">Uncharacterized protein</fullName>
    </submittedName>
</protein>
<dbReference type="AlphaFoldDB" id="A0A8J7D0L4"/>
<dbReference type="RefSeq" id="WP_193916899.1">
    <property type="nucleotide sequence ID" value="NZ_JADEXS020000001.1"/>
</dbReference>
<sequence length="80" mass="9000">MDVLARRISQHGALHLMENEDRRRQVWLTLCGRKIRASQALSAERFAGDDCCTVCARMKRSNESLHSRLATASQIMTLAG</sequence>
<dbReference type="EMBL" id="JADEXS010000149">
    <property type="protein sequence ID" value="MBE9023327.1"/>
    <property type="molecule type" value="Genomic_DNA"/>
</dbReference>
<accession>A0A8J7D0L4</accession>
<name>A0A8J7D0L4_DESMC</name>
<gene>
    <name evidence="1" type="ORF">IQ276_13080</name>
</gene>
<dbReference type="Proteomes" id="UP000622533">
    <property type="component" value="Unassembled WGS sequence"/>
</dbReference>
<organism evidence="1 2">
    <name type="scientific">Desmonostoc muscorum LEGE 12446</name>
    <dbReference type="NCBI Taxonomy" id="1828758"/>
    <lineage>
        <taxon>Bacteria</taxon>
        <taxon>Bacillati</taxon>
        <taxon>Cyanobacteriota</taxon>
        <taxon>Cyanophyceae</taxon>
        <taxon>Nostocales</taxon>
        <taxon>Nostocaceae</taxon>
        <taxon>Desmonostoc</taxon>
    </lineage>
</organism>
<reference evidence="1" key="1">
    <citation type="submission" date="2020-10" db="EMBL/GenBank/DDBJ databases">
        <authorList>
            <person name="Castelo-Branco R."/>
            <person name="Eusebio N."/>
            <person name="Adriana R."/>
            <person name="Vieira A."/>
            <person name="Brugerolle De Fraissinette N."/>
            <person name="Rezende De Castro R."/>
            <person name="Schneider M.P."/>
            <person name="Vasconcelos V."/>
            <person name="Leao P.N."/>
        </authorList>
    </citation>
    <scope>NUCLEOTIDE SEQUENCE</scope>
    <source>
        <strain evidence="1">LEGE 12446</strain>
    </source>
</reference>